<dbReference type="PROSITE" id="PS50110">
    <property type="entry name" value="RESPONSE_REGULATORY"/>
    <property type="match status" value="1"/>
</dbReference>
<dbReference type="SMART" id="SM00448">
    <property type="entry name" value="REC"/>
    <property type="match status" value="1"/>
</dbReference>
<dbReference type="GO" id="GO:0071949">
    <property type="term" value="F:FAD binding"/>
    <property type="evidence" value="ECO:0007669"/>
    <property type="project" value="InterPro"/>
</dbReference>
<dbReference type="SMART" id="SM01034">
    <property type="entry name" value="BLUF"/>
    <property type="match status" value="1"/>
</dbReference>
<evidence type="ECO:0000259" key="3">
    <source>
        <dbReference type="PROSITE" id="PS50110"/>
    </source>
</evidence>
<dbReference type="PANTHER" id="PTHR44591">
    <property type="entry name" value="STRESS RESPONSE REGULATOR PROTEIN 1"/>
    <property type="match status" value="1"/>
</dbReference>
<feature type="modified residue" description="4-aspartylphosphate" evidence="2">
    <location>
        <position position="56"/>
    </location>
</feature>
<dbReference type="InterPro" id="IPR011006">
    <property type="entry name" value="CheY-like_superfamily"/>
</dbReference>
<feature type="domain" description="BLUF" evidence="4">
    <location>
        <begin position="138"/>
        <end position="233"/>
    </location>
</feature>
<dbReference type="OrthoDB" id="7210814at2"/>
<reference evidence="5 6" key="1">
    <citation type="submission" date="2019-09" db="EMBL/GenBank/DDBJ databases">
        <title>Salinarimonas rosea gen. nov., sp. nov., a new member of the a-2 subgroup of the Proteobacteria.</title>
        <authorList>
            <person name="Liu J."/>
        </authorList>
    </citation>
    <scope>NUCLEOTIDE SEQUENCE [LARGE SCALE GENOMIC DNA]</scope>
    <source>
        <strain evidence="5 6">BN140002</strain>
    </source>
</reference>
<evidence type="ECO:0000256" key="1">
    <source>
        <dbReference type="ARBA" id="ARBA00022553"/>
    </source>
</evidence>
<dbReference type="GO" id="GO:0009882">
    <property type="term" value="F:blue light photoreceptor activity"/>
    <property type="evidence" value="ECO:0007669"/>
    <property type="project" value="InterPro"/>
</dbReference>
<dbReference type="Gene3D" id="3.30.70.100">
    <property type="match status" value="1"/>
</dbReference>
<dbReference type="AlphaFoldDB" id="A0A5B2V6V5"/>
<dbReference type="GO" id="GO:0000160">
    <property type="term" value="P:phosphorelay signal transduction system"/>
    <property type="evidence" value="ECO:0007669"/>
    <property type="project" value="InterPro"/>
</dbReference>
<organism evidence="5 6">
    <name type="scientific">Salinarimonas soli</name>
    <dbReference type="NCBI Taxonomy" id="1638099"/>
    <lineage>
        <taxon>Bacteria</taxon>
        <taxon>Pseudomonadati</taxon>
        <taxon>Pseudomonadota</taxon>
        <taxon>Alphaproteobacteria</taxon>
        <taxon>Hyphomicrobiales</taxon>
        <taxon>Salinarimonadaceae</taxon>
        <taxon>Salinarimonas</taxon>
    </lineage>
</organism>
<dbReference type="InterPro" id="IPR050595">
    <property type="entry name" value="Bact_response_regulator"/>
</dbReference>
<reference evidence="5 6" key="2">
    <citation type="submission" date="2019-09" db="EMBL/GenBank/DDBJ databases">
        <authorList>
            <person name="Jin C."/>
        </authorList>
    </citation>
    <scope>NUCLEOTIDE SEQUENCE [LARGE SCALE GENOMIC DNA]</scope>
    <source>
        <strain evidence="5 6">BN140002</strain>
    </source>
</reference>
<dbReference type="Gene3D" id="3.40.50.2300">
    <property type="match status" value="1"/>
</dbReference>
<evidence type="ECO:0000259" key="4">
    <source>
        <dbReference type="PROSITE" id="PS50925"/>
    </source>
</evidence>
<dbReference type="InterPro" id="IPR001789">
    <property type="entry name" value="Sig_transdc_resp-reg_receiver"/>
</dbReference>
<dbReference type="Pfam" id="PF00072">
    <property type="entry name" value="Response_reg"/>
    <property type="match status" value="1"/>
</dbReference>
<evidence type="ECO:0000256" key="2">
    <source>
        <dbReference type="PROSITE-ProRule" id="PRU00169"/>
    </source>
</evidence>
<dbReference type="RefSeq" id="WP_149822000.1">
    <property type="nucleotide sequence ID" value="NZ_VUOA01000045.1"/>
</dbReference>
<sequence length="275" mass="30144">MQRLFRIFLVEDEDLVRNVAAQELVDAGFEVVEASSGHEALRLLHADDGLDALFTDIRLGHGPDGWDVAAAFRASHPERPVIYASGYAPGEHRRLSNSLFFPKPYRPSQISGALRLVLGAGLREPAPQPAAPETGVPLMRLTYMSRPTASGREPSAVQAMTRLAQQCQALNRLSGLTGALLVGEEWFIQVLEGESTAVLGALDRINRDARHEDLRIFELTPASGRMFGGWAMHVGRVEAVEPELLWRCVEGFRHPGPRAAELLIEALTQSVRKAA</sequence>
<gene>
    <name evidence="5" type="ORF">F0L46_23235</name>
</gene>
<dbReference type="EMBL" id="VUOA01000045">
    <property type="protein sequence ID" value="KAA2234681.1"/>
    <property type="molecule type" value="Genomic_DNA"/>
</dbReference>
<dbReference type="PANTHER" id="PTHR44591:SF21">
    <property type="entry name" value="TWO-COMPONENT RESPONSE REGULATOR"/>
    <property type="match status" value="1"/>
</dbReference>
<dbReference type="InterPro" id="IPR007024">
    <property type="entry name" value="BLUF_domain"/>
</dbReference>
<comment type="caution">
    <text evidence="5">The sequence shown here is derived from an EMBL/GenBank/DDBJ whole genome shotgun (WGS) entry which is preliminary data.</text>
</comment>
<keyword evidence="1 2" id="KW-0597">Phosphoprotein</keyword>
<feature type="domain" description="Response regulatory" evidence="3">
    <location>
        <begin position="6"/>
        <end position="118"/>
    </location>
</feature>
<dbReference type="SUPFAM" id="SSF52172">
    <property type="entry name" value="CheY-like"/>
    <property type="match status" value="1"/>
</dbReference>
<dbReference type="SUPFAM" id="SSF54975">
    <property type="entry name" value="Acylphosphatase/BLUF domain-like"/>
    <property type="match status" value="1"/>
</dbReference>
<protein>
    <submittedName>
        <fullName evidence="5">Response regulator</fullName>
    </submittedName>
</protein>
<dbReference type="Proteomes" id="UP000323142">
    <property type="component" value="Unassembled WGS sequence"/>
</dbReference>
<proteinExistence type="predicted"/>
<evidence type="ECO:0000313" key="6">
    <source>
        <dbReference type="Proteomes" id="UP000323142"/>
    </source>
</evidence>
<name>A0A5B2V6V5_9HYPH</name>
<keyword evidence="6" id="KW-1185">Reference proteome</keyword>
<dbReference type="Pfam" id="PF04940">
    <property type="entry name" value="BLUF"/>
    <property type="match status" value="1"/>
</dbReference>
<evidence type="ECO:0000313" key="5">
    <source>
        <dbReference type="EMBL" id="KAA2234681.1"/>
    </source>
</evidence>
<accession>A0A5B2V6V5</accession>
<dbReference type="PROSITE" id="PS50925">
    <property type="entry name" value="BLUF"/>
    <property type="match status" value="1"/>
</dbReference>
<dbReference type="InterPro" id="IPR036046">
    <property type="entry name" value="Acylphosphatase-like_dom_sf"/>
</dbReference>